<protein>
    <submittedName>
        <fullName evidence="2">Related to Alpha-1,3-mannosyltransferase</fullName>
    </submittedName>
</protein>
<feature type="transmembrane region" description="Helical" evidence="1">
    <location>
        <begin position="28"/>
        <end position="47"/>
    </location>
</feature>
<evidence type="ECO:0000313" key="2">
    <source>
        <dbReference type="EMBL" id="CCA69779.1"/>
    </source>
</evidence>
<evidence type="ECO:0000313" key="3">
    <source>
        <dbReference type="Proteomes" id="UP000007148"/>
    </source>
</evidence>
<dbReference type="AlphaFoldDB" id="G4TEP0"/>
<dbReference type="InParanoid" id="G4TEP0"/>
<dbReference type="GO" id="GO:0042765">
    <property type="term" value="C:GPI-anchor transamidase complex"/>
    <property type="evidence" value="ECO:0007669"/>
    <property type="project" value="InterPro"/>
</dbReference>
<dbReference type="GO" id="GO:0016255">
    <property type="term" value="P:attachment of GPI anchor to protein"/>
    <property type="evidence" value="ECO:0007669"/>
    <property type="project" value="TreeGrafter"/>
</dbReference>
<dbReference type="GO" id="GO:0016757">
    <property type="term" value="F:glycosyltransferase activity"/>
    <property type="evidence" value="ECO:0007669"/>
    <property type="project" value="UniProtKB-KW"/>
</dbReference>
<keyword evidence="2" id="KW-0808">Transferase</keyword>
<keyword evidence="1" id="KW-0472">Membrane</keyword>
<dbReference type="STRING" id="1109443.G4TEP0"/>
<proteinExistence type="predicted"/>
<dbReference type="Proteomes" id="UP000007148">
    <property type="component" value="Unassembled WGS sequence"/>
</dbReference>
<dbReference type="eggNOG" id="KOG3566">
    <property type="taxonomic scope" value="Eukaryota"/>
</dbReference>
<sequence>MSAKELASHRKRIERRTRIISKVIDRLVPLRVLLFLVGFGWLLLLPWDGLSRRTWIDENALQPGQVNVDWSWADVRFADIKLGLLEDLWRRNASSAERAEFISSQFRELGIASATQQYTFSTPTGDFAGVNAYGTFRSPRTSGAEAIVIVASWISREDEGQKRQPNLRGIATVLSLANNLRRQSVWAKDLIFLVSDSYLDGAHAWLSEYHGSSQKGLVAQPLNDPEPAGVIWTALVIDYPGHSFSHLGLFFEGTNGRLPNQDLSNSLSVISRNMGVPLVLYDHKDDQIHRGPAILQPLADLFDINLPDYVRRVRNIGRHVSYQAIGEPSGVHGLFHRYRIDAITLYTVPATGPHGFHSLGRVIESLLRTTNNLLERLHASFFFYLFTAPSEFAEFARYLPPVIILGLAASFGGLHLYVQTGWIQHEERSEKDDEDDEGKLVWHMRDRPVLEVLCIMGATHLVGIATLAIVHQAWFWALVQEADLSLAIGIVSVPSVLLLLAVGVYSFAIRPLPPTTPALLKALNLCCLGVVISVIAVANFSLSVTIAVLATVPLCLVPVRLDQPITENVSKLVKLQPVLRPAAVAFVLLISPMGLLQCARSLGALYPTLTDVAISGWLRRILWEAVILKTWFVPITCAVYLPLVLQGLVVCLLPF</sequence>
<dbReference type="OMA" id="MAIALWM"/>
<dbReference type="PANTHER" id="PTHR13304">
    <property type="entry name" value="GLYCOSYLPHOSPHATIDYLINOSITOL ANCHOR ATTACHMENT 1 PROTEIN"/>
    <property type="match status" value="1"/>
</dbReference>
<keyword evidence="1" id="KW-1133">Transmembrane helix</keyword>
<feature type="transmembrane region" description="Helical" evidence="1">
    <location>
        <begin position="486"/>
        <end position="507"/>
    </location>
</feature>
<dbReference type="PANTHER" id="PTHR13304:SF0">
    <property type="entry name" value="GLYCOSYLPHOSPHATIDYLINOSITOL ANCHOR ATTACHMENT 1 PROTEIN"/>
    <property type="match status" value="1"/>
</dbReference>
<keyword evidence="1" id="KW-0812">Transmembrane</keyword>
<feature type="transmembrane region" description="Helical" evidence="1">
    <location>
        <begin position="626"/>
        <end position="653"/>
    </location>
</feature>
<dbReference type="EMBL" id="CAFZ01000063">
    <property type="protein sequence ID" value="CCA69779.1"/>
    <property type="molecule type" value="Genomic_DNA"/>
</dbReference>
<dbReference type="Pfam" id="PF04114">
    <property type="entry name" value="Gaa1"/>
    <property type="match status" value="1"/>
</dbReference>
<gene>
    <name evidence="2" type="ORF">PIIN_03719</name>
</gene>
<name>G4TEP0_SERID</name>
<dbReference type="FunCoup" id="G4TEP0">
    <property type="interactions" value="244"/>
</dbReference>
<dbReference type="Gene3D" id="3.40.630.10">
    <property type="entry name" value="Zn peptidases"/>
    <property type="match status" value="1"/>
</dbReference>
<organism evidence="2 3">
    <name type="scientific">Serendipita indica (strain DSM 11827)</name>
    <name type="common">Root endophyte fungus</name>
    <name type="synonym">Piriformospora indica</name>
    <dbReference type="NCBI Taxonomy" id="1109443"/>
    <lineage>
        <taxon>Eukaryota</taxon>
        <taxon>Fungi</taxon>
        <taxon>Dikarya</taxon>
        <taxon>Basidiomycota</taxon>
        <taxon>Agaricomycotina</taxon>
        <taxon>Agaricomycetes</taxon>
        <taxon>Sebacinales</taxon>
        <taxon>Serendipitaceae</taxon>
        <taxon>Serendipita</taxon>
    </lineage>
</organism>
<keyword evidence="3" id="KW-1185">Reference proteome</keyword>
<dbReference type="HOGENOM" id="CLU_007442_0_0_1"/>
<feature type="transmembrane region" description="Helical" evidence="1">
    <location>
        <begin position="398"/>
        <end position="418"/>
    </location>
</feature>
<accession>G4TEP0</accession>
<keyword evidence="2" id="KW-0328">Glycosyltransferase</keyword>
<reference evidence="2 3" key="1">
    <citation type="journal article" date="2011" name="PLoS Pathog.">
        <title>Endophytic Life Strategies Decoded by Genome and Transcriptome Analyses of the Mutualistic Root Symbiont Piriformospora indica.</title>
        <authorList>
            <person name="Zuccaro A."/>
            <person name="Lahrmann U."/>
            <person name="Guldener U."/>
            <person name="Langen G."/>
            <person name="Pfiffi S."/>
            <person name="Biedenkopf D."/>
            <person name="Wong P."/>
            <person name="Samans B."/>
            <person name="Grimm C."/>
            <person name="Basiewicz M."/>
            <person name="Murat C."/>
            <person name="Martin F."/>
            <person name="Kogel K.H."/>
        </authorList>
    </citation>
    <scope>NUCLEOTIDE SEQUENCE [LARGE SCALE GENOMIC DNA]</scope>
    <source>
        <strain evidence="2 3">DSM 11827</strain>
    </source>
</reference>
<evidence type="ECO:0000256" key="1">
    <source>
        <dbReference type="SAM" id="Phobius"/>
    </source>
</evidence>
<dbReference type="InterPro" id="IPR007246">
    <property type="entry name" value="Gaa1"/>
</dbReference>
<feature type="transmembrane region" description="Helical" evidence="1">
    <location>
        <begin position="449"/>
        <end position="474"/>
    </location>
</feature>
<comment type="caution">
    <text evidence="2">The sequence shown here is derived from an EMBL/GenBank/DDBJ whole genome shotgun (WGS) entry which is preliminary data.</text>
</comment>
<dbReference type="OrthoDB" id="445301at2759"/>